<dbReference type="EMBL" id="JACGWJ010000014">
    <property type="protein sequence ID" value="KAL0373506.1"/>
    <property type="molecule type" value="Genomic_DNA"/>
</dbReference>
<accession>A0AAW2R0C0</accession>
<protein>
    <submittedName>
        <fullName evidence="2">Uncharacterized protein</fullName>
    </submittedName>
</protein>
<proteinExistence type="predicted"/>
<evidence type="ECO:0000256" key="1">
    <source>
        <dbReference type="SAM" id="MobiDB-lite"/>
    </source>
</evidence>
<dbReference type="AlphaFoldDB" id="A0AAW2R0C0"/>
<reference evidence="2" key="1">
    <citation type="submission" date="2020-06" db="EMBL/GenBank/DDBJ databases">
        <authorList>
            <person name="Li T."/>
            <person name="Hu X."/>
            <person name="Zhang T."/>
            <person name="Song X."/>
            <person name="Zhang H."/>
            <person name="Dai N."/>
            <person name="Sheng W."/>
            <person name="Hou X."/>
            <person name="Wei L."/>
        </authorList>
    </citation>
    <scope>NUCLEOTIDE SEQUENCE</scope>
    <source>
        <strain evidence="2">G02</strain>
        <tissue evidence="2">Leaf</tissue>
    </source>
</reference>
<organism evidence="2">
    <name type="scientific">Sesamum radiatum</name>
    <name type="common">Black benniseed</name>
    <dbReference type="NCBI Taxonomy" id="300843"/>
    <lineage>
        <taxon>Eukaryota</taxon>
        <taxon>Viridiplantae</taxon>
        <taxon>Streptophyta</taxon>
        <taxon>Embryophyta</taxon>
        <taxon>Tracheophyta</taxon>
        <taxon>Spermatophyta</taxon>
        <taxon>Magnoliopsida</taxon>
        <taxon>eudicotyledons</taxon>
        <taxon>Gunneridae</taxon>
        <taxon>Pentapetalae</taxon>
        <taxon>asterids</taxon>
        <taxon>lamiids</taxon>
        <taxon>Lamiales</taxon>
        <taxon>Pedaliaceae</taxon>
        <taxon>Sesamum</taxon>
    </lineage>
</organism>
<gene>
    <name evidence="2" type="ORF">Sradi_3266300</name>
</gene>
<feature type="region of interest" description="Disordered" evidence="1">
    <location>
        <begin position="28"/>
        <end position="47"/>
    </location>
</feature>
<comment type="caution">
    <text evidence="2">The sequence shown here is derived from an EMBL/GenBank/DDBJ whole genome shotgun (WGS) entry which is preliminary data.</text>
</comment>
<sequence length="125" mass="14148">MKTGIPSSVTLDNSRASTSIPKHVEKMSYLGINPSSTSPTHEESYEPRWSKRARVVKNFENDFVTYNIENDPLTFKNTMASSETKQWKEAVKSEMDSIVSKRTWVLVDLPPGILLLGVTGFLRRN</sequence>
<reference evidence="2" key="2">
    <citation type="journal article" date="2024" name="Plant">
        <title>Genomic evolution and insights into agronomic trait innovations of Sesamum species.</title>
        <authorList>
            <person name="Miao H."/>
            <person name="Wang L."/>
            <person name="Qu L."/>
            <person name="Liu H."/>
            <person name="Sun Y."/>
            <person name="Le M."/>
            <person name="Wang Q."/>
            <person name="Wei S."/>
            <person name="Zheng Y."/>
            <person name="Lin W."/>
            <person name="Duan Y."/>
            <person name="Cao H."/>
            <person name="Xiong S."/>
            <person name="Wang X."/>
            <person name="Wei L."/>
            <person name="Li C."/>
            <person name="Ma Q."/>
            <person name="Ju M."/>
            <person name="Zhao R."/>
            <person name="Li G."/>
            <person name="Mu C."/>
            <person name="Tian Q."/>
            <person name="Mei H."/>
            <person name="Zhang T."/>
            <person name="Gao T."/>
            <person name="Zhang H."/>
        </authorList>
    </citation>
    <scope>NUCLEOTIDE SEQUENCE</scope>
    <source>
        <strain evidence="2">G02</strain>
    </source>
</reference>
<evidence type="ECO:0000313" key="2">
    <source>
        <dbReference type="EMBL" id="KAL0373506.1"/>
    </source>
</evidence>
<name>A0AAW2R0C0_SESRA</name>